<keyword evidence="2 5" id="KW-0489">Methyltransferase</keyword>
<reference evidence="5 6" key="1">
    <citation type="submission" date="2018-06" db="EMBL/GenBank/DDBJ databases">
        <authorList>
            <consortium name="Pathogen Informatics"/>
            <person name="Doyle S."/>
        </authorList>
    </citation>
    <scope>NUCLEOTIDE SEQUENCE [LARGE SCALE GENOMIC DNA]</scope>
    <source>
        <strain evidence="5 6">NCTC13163</strain>
    </source>
</reference>
<dbReference type="InterPro" id="IPR013123">
    <property type="entry name" value="SpoU_subst-bd"/>
</dbReference>
<gene>
    <name evidence="5" type="ORF">NCTC13163_01124</name>
</gene>
<dbReference type="InterPro" id="IPR051259">
    <property type="entry name" value="rRNA_Methyltransferase"/>
</dbReference>
<dbReference type="InterPro" id="IPR029028">
    <property type="entry name" value="Alpha/beta_knot_MTases"/>
</dbReference>
<dbReference type="RefSeq" id="WP_029334725.1">
    <property type="nucleotide sequence ID" value="NZ_UGGP01000001.1"/>
</dbReference>
<dbReference type="Proteomes" id="UP000254060">
    <property type="component" value="Unassembled WGS sequence"/>
</dbReference>
<dbReference type="Gene3D" id="3.40.1280.10">
    <property type="match status" value="1"/>
</dbReference>
<dbReference type="InterPro" id="IPR053888">
    <property type="entry name" value="MRM3-like_sub_bind"/>
</dbReference>
<evidence type="ECO:0000256" key="2">
    <source>
        <dbReference type="ARBA" id="ARBA00022603"/>
    </source>
</evidence>
<dbReference type="Pfam" id="PF00588">
    <property type="entry name" value="SpoU_methylase"/>
    <property type="match status" value="1"/>
</dbReference>
<dbReference type="InterPro" id="IPR001537">
    <property type="entry name" value="SpoU_MeTrfase"/>
</dbReference>
<evidence type="ECO:0000256" key="1">
    <source>
        <dbReference type="ARBA" id="ARBA00007228"/>
    </source>
</evidence>
<dbReference type="EMBL" id="UGGP01000001">
    <property type="protein sequence ID" value="STO07767.1"/>
    <property type="molecule type" value="Genomic_DNA"/>
</dbReference>
<dbReference type="SUPFAM" id="SSF75217">
    <property type="entry name" value="alpha/beta knot"/>
    <property type="match status" value="1"/>
</dbReference>
<dbReference type="InterPro" id="IPR029026">
    <property type="entry name" value="tRNA_m1G_MTases_N"/>
</dbReference>
<dbReference type="AlphaFoldDB" id="A0A377FSH1"/>
<dbReference type="EC" id="2.1.1.-" evidence="5"/>
<organism evidence="5 6">
    <name type="scientific">Exiguobacterium aurantiacum</name>
    <dbReference type="NCBI Taxonomy" id="33987"/>
    <lineage>
        <taxon>Bacteria</taxon>
        <taxon>Bacillati</taxon>
        <taxon>Bacillota</taxon>
        <taxon>Bacilli</taxon>
        <taxon>Bacillales</taxon>
        <taxon>Bacillales Family XII. Incertae Sedis</taxon>
        <taxon>Exiguobacterium</taxon>
    </lineage>
</organism>
<evidence type="ECO:0000313" key="5">
    <source>
        <dbReference type="EMBL" id="STO07767.1"/>
    </source>
</evidence>
<dbReference type="GO" id="GO:0005737">
    <property type="term" value="C:cytoplasm"/>
    <property type="evidence" value="ECO:0007669"/>
    <property type="project" value="UniProtKB-ARBA"/>
</dbReference>
<dbReference type="OrthoDB" id="9794400at2"/>
<evidence type="ECO:0000256" key="3">
    <source>
        <dbReference type="ARBA" id="ARBA00022679"/>
    </source>
</evidence>
<name>A0A377FSH1_9BACL</name>
<dbReference type="SMART" id="SM00967">
    <property type="entry name" value="SpoU_sub_bind"/>
    <property type="match status" value="1"/>
</dbReference>
<sequence length="248" mass="27099">MTKITSTKSETIKRLKRLMTKKGRQESGQFLVEGEHLVDEAIRAGRLVQLIMGESYSPKNSWRLDEMPVLELSDHVADLLSETEKTQGVFAVVNMSPVERKMKHVLVLDRIQDPGNLGTMIRTADAAGFDTVLLGKGTVDPYNAKAVRATQGSLFHVNVSSVDLLETLPELKSEGFHVYGTALSKAKSYDQVDFNEKVALVIGNEAQGVHADVLALCDTRVHIPVLGDAESLNAAVAAGILMYRIALK</sequence>
<dbReference type="GO" id="GO:0006396">
    <property type="term" value="P:RNA processing"/>
    <property type="evidence" value="ECO:0007669"/>
    <property type="project" value="InterPro"/>
</dbReference>
<proteinExistence type="inferred from homology"/>
<dbReference type="GO" id="GO:0032259">
    <property type="term" value="P:methylation"/>
    <property type="evidence" value="ECO:0007669"/>
    <property type="project" value="UniProtKB-KW"/>
</dbReference>
<dbReference type="GO" id="GO:0003723">
    <property type="term" value="F:RNA binding"/>
    <property type="evidence" value="ECO:0007669"/>
    <property type="project" value="InterPro"/>
</dbReference>
<dbReference type="PANTHER" id="PTHR43191">
    <property type="entry name" value="RRNA METHYLTRANSFERASE 3"/>
    <property type="match status" value="1"/>
</dbReference>
<dbReference type="CDD" id="cd18095">
    <property type="entry name" value="SpoU-like_rRNA-MTase"/>
    <property type="match status" value="1"/>
</dbReference>
<feature type="domain" description="RNA 2-O ribose methyltransferase substrate binding" evidence="4">
    <location>
        <begin position="31"/>
        <end position="99"/>
    </location>
</feature>
<evidence type="ECO:0000259" key="4">
    <source>
        <dbReference type="SMART" id="SM00967"/>
    </source>
</evidence>
<dbReference type="GO" id="GO:0008173">
    <property type="term" value="F:RNA methyltransferase activity"/>
    <property type="evidence" value="ECO:0007669"/>
    <property type="project" value="InterPro"/>
</dbReference>
<dbReference type="PANTHER" id="PTHR43191:SF2">
    <property type="entry name" value="RRNA METHYLTRANSFERASE 3, MITOCHONDRIAL"/>
    <property type="match status" value="1"/>
</dbReference>
<dbReference type="Pfam" id="PF22435">
    <property type="entry name" value="MRM3-like_sub_bind"/>
    <property type="match status" value="1"/>
</dbReference>
<protein>
    <submittedName>
        <fullName evidence="5">TrmH family tRNA/rRNA methyltransferase</fullName>
        <ecNumber evidence="5">2.1.1.-</ecNumber>
    </submittedName>
</protein>
<dbReference type="Gene3D" id="3.30.1330.30">
    <property type="match status" value="1"/>
</dbReference>
<accession>A0A377FSH1</accession>
<comment type="similarity">
    <text evidence="1">Belongs to the class IV-like SAM-binding methyltransferase superfamily. RNA methyltransferase TrmH family.</text>
</comment>
<keyword evidence="3 5" id="KW-0808">Transferase</keyword>
<dbReference type="SUPFAM" id="SSF55315">
    <property type="entry name" value="L30e-like"/>
    <property type="match status" value="1"/>
</dbReference>
<dbReference type="InterPro" id="IPR029064">
    <property type="entry name" value="Ribosomal_eL30-like_sf"/>
</dbReference>
<dbReference type="STRING" id="1397694.GCA_000702585_01630"/>
<evidence type="ECO:0000313" key="6">
    <source>
        <dbReference type="Proteomes" id="UP000254060"/>
    </source>
</evidence>